<reference evidence="2" key="1">
    <citation type="submission" date="2018-11" db="EMBL/GenBank/DDBJ databases">
        <authorList>
            <consortium name="Pathogen Informatics"/>
        </authorList>
    </citation>
    <scope>NUCLEOTIDE SEQUENCE</scope>
</reference>
<feature type="compositionally biased region" description="Polar residues" evidence="1">
    <location>
        <begin position="200"/>
        <end position="213"/>
    </location>
</feature>
<dbReference type="AlphaFoldDB" id="A0A3S5AHL1"/>
<protein>
    <submittedName>
        <fullName evidence="2">Uncharacterized protein</fullName>
    </submittedName>
</protein>
<keyword evidence="3" id="KW-1185">Reference proteome</keyword>
<evidence type="ECO:0000313" key="2">
    <source>
        <dbReference type="EMBL" id="VEL24030.1"/>
    </source>
</evidence>
<evidence type="ECO:0000256" key="1">
    <source>
        <dbReference type="SAM" id="MobiDB-lite"/>
    </source>
</evidence>
<accession>A0A3S5AHL1</accession>
<feature type="compositionally biased region" description="Polar residues" evidence="1">
    <location>
        <begin position="338"/>
        <end position="348"/>
    </location>
</feature>
<sequence>MAVARETRPTQHSPAATTGSQRTADSGVSGTDSPSSLANVVTRLSVDGVACSPTASSTWSSSGCSCLSSSSATVSSLPHTASTSSATSAISTTSATSAPTSHSAHTDLGCSLPTATLGDCMSTVVLRHSPPSRQDACPEGQCRGGLKGEPANGEIMSIRCMCSCLSERVCSSLAVGQPIASVVCRCCVQGASEPAARLTPASSTDSCDTQVHSQRSRSLEQPSGTLRSRLVGLEAAMTSVNGDVDASSAELPSDLVSLESVAIASASATATPRVGRVSLKPLAFLRRAVFKAASSRPEPAGRCLEAPIKPGLNGLVRVRRWRTGTSDRLDSVFASESAQTVTALTTPGRQDPAEPAGPAEASRSGVKRRNSRSSLRFVMTQWRTGTNPV</sequence>
<dbReference type="EMBL" id="CAAALY010065414">
    <property type="protein sequence ID" value="VEL24030.1"/>
    <property type="molecule type" value="Genomic_DNA"/>
</dbReference>
<organism evidence="2 3">
    <name type="scientific">Protopolystoma xenopodis</name>
    <dbReference type="NCBI Taxonomy" id="117903"/>
    <lineage>
        <taxon>Eukaryota</taxon>
        <taxon>Metazoa</taxon>
        <taxon>Spiralia</taxon>
        <taxon>Lophotrochozoa</taxon>
        <taxon>Platyhelminthes</taxon>
        <taxon>Monogenea</taxon>
        <taxon>Polyopisthocotylea</taxon>
        <taxon>Polystomatidea</taxon>
        <taxon>Polystomatidae</taxon>
        <taxon>Protopolystoma</taxon>
    </lineage>
</organism>
<name>A0A3S5AHL1_9PLAT</name>
<feature type="compositionally biased region" description="Polar residues" evidence="1">
    <location>
        <begin position="10"/>
        <end position="36"/>
    </location>
</feature>
<gene>
    <name evidence="2" type="ORF">PXEA_LOCUS17470</name>
</gene>
<dbReference type="Proteomes" id="UP000784294">
    <property type="component" value="Unassembled WGS sequence"/>
</dbReference>
<proteinExistence type="predicted"/>
<evidence type="ECO:0000313" key="3">
    <source>
        <dbReference type="Proteomes" id="UP000784294"/>
    </source>
</evidence>
<feature type="region of interest" description="Disordered" evidence="1">
    <location>
        <begin position="1"/>
        <end position="36"/>
    </location>
</feature>
<feature type="region of interest" description="Disordered" evidence="1">
    <location>
        <begin position="197"/>
        <end position="224"/>
    </location>
</feature>
<comment type="caution">
    <text evidence="2">The sequence shown here is derived from an EMBL/GenBank/DDBJ whole genome shotgun (WGS) entry which is preliminary data.</text>
</comment>
<feature type="region of interest" description="Disordered" evidence="1">
    <location>
        <begin position="338"/>
        <end position="375"/>
    </location>
</feature>